<evidence type="ECO:0000313" key="2">
    <source>
        <dbReference type="EMBL" id="CAG8591986.1"/>
    </source>
</evidence>
<dbReference type="Pfam" id="PF09820">
    <property type="entry name" value="AAA-ATPase_like"/>
    <property type="match status" value="1"/>
</dbReference>
<name>A0A9N9C7I4_9GLOM</name>
<dbReference type="PANTHER" id="PTHR34825:SF1">
    <property type="entry name" value="AAA-ATPASE-LIKE DOMAIN-CONTAINING PROTEIN"/>
    <property type="match status" value="1"/>
</dbReference>
<keyword evidence="3" id="KW-1185">Reference proteome</keyword>
<feature type="domain" description="AAA-ATPase-like" evidence="1">
    <location>
        <begin position="90"/>
        <end position="266"/>
    </location>
</feature>
<evidence type="ECO:0000259" key="1">
    <source>
        <dbReference type="Pfam" id="PF09820"/>
    </source>
</evidence>
<dbReference type="EMBL" id="CAJVPS010003613">
    <property type="protein sequence ID" value="CAG8591986.1"/>
    <property type="molecule type" value="Genomic_DNA"/>
</dbReference>
<proteinExistence type="predicted"/>
<dbReference type="Proteomes" id="UP000789508">
    <property type="component" value="Unassembled WGS sequence"/>
</dbReference>
<comment type="caution">
    <text evidence="2">The sequence shown here is derived from an EMBL/GenBank/DDBJ whole genome shotgun (WGS) entry which is preliminary data.</text>
</comment>
<dbReference type="InterPro" id="IPR018631">
    <property type="entry name" value="AAA-ATPase-like_dom"/>
</dbReference>
<dbReference type="PANTHER" id="PTHR34825">
    <property type="entry name" value="CONSERVED PROTEIN, WITH A WEAK D-GALACTARATE DEHYDRATASE/ALTRONATE HYDROLASE DOMAIN"/>
    <property type="match status" value="1"/>
</dbReference>
<dbReference type="OrthoDB" id="5584915at2759"/>
<protein>
    <submittedName>
        <fullName evidence="2">9265_t:CDS:1</fullName>
    </submittedName>
</protein>
<reference evidence="2" key="1">
    <citation type="submission" date="2021-06" db="EMBL/GenBank/DDBJ databases">
        <authorList>
            <person name="Kallberg Y."/>
            <person name="Tangrot J."/>
            <person name="Rosling A."/>
        </authorList>
    </citation>
    <scope>NUCLEOTIDE SEQUENCE</scope>
    <source>
        <strain evidence="2">FL130A</strain>
    </source>
</reference>
<accession>A0A9N9C7I4</accession>
<organism evidence="2 3">
    <name type="scientific">Ambispora leptoticha</name>
    <dbReference type="NCBI Taxonomy" id="144679"/>
    <lineage>
        <taxon>Eukaryota</taxon>
        <taxon>Fungi</taxon>
        <taxon>Fungi incertae sedis</taxon>
        <taxon>Mucoromycota</taxon>
        <taxon>Glomeromycotina</taxon>
        <taxon>Glomeromycetes</taxon>
        <taxon>Archaeosporales</taxon>
        <taxon>Ambisporaceae</taxon>
        <taxon>Ambispora</taxon>
    </lineage>
</organism>
<dbReference type="AlphaFoldDB" id="A0A9N9C7I4"/>
<gene>
    <name evidence="2" type="ORF">ALEPTO_LOCUS7747</name>
</gene>
<evidence type="ECO:0000313" key="3">
    <source>
        <dbReference type="Proteomes" id="UP000789508"/>
    </source>
</evidence>
<sequence length="279" mass="32715">MSRIVNEPLGAREIFAAVCLTSRRRIELNSLRVYSEISLLFFTLLPNDFEKCNDENDEAEKIAKKLRSTYERLPLSLGNFQEIVNRGHTRFGKSTNLTMLRDFFAFPVHPDSLELRKELFKESNILKEEPDLFTGHFCKFPVLYLSFTDVYGQTWKEMQSVLRGFFATLYADYIYVTEVLIIPQFHDIFSQQVAIKPESILFNLFKYLKMYANTQLENGNKYIILIDEYDCSVNNTYQNDYFEEANVFFGTLYSSLLKMRAIIIKVIYDLILTNIFKIG</sequence>